<name>A0ABW8JXB2_9GAMM</name>
<proteinExistence type="predicted"/>
<accession>A0ABW8JXB2</accession>
<evidence type="ECO:0000313" key="1">
    <source>
        <dbReference type="EMBL" id="MFK2905803.1"/>
    </source>
</evidence>
<gene>
    <name evidence="1" type="ORF">ISP17_17725</name>
</gene>
<protein>
    <submittedName>
        <fullName evidence="1">Uncharacterized protein</fullName>
    </submittedName>
</protein>
<keyword evidence="2" id="KW-1185">Reference proteome</keyword>
<comment type="caution">
    <text evidence="1">The sequence shown here is derived from an EMBL/GenBank/DDBJ whole genome shotgun (WGS) entry which is preliminary data.</text>
</comment>
<dbReference type="Proteomes" id="UP001620460">
    <property type="component" value="Unassembled WGS sequence"/>
</dbReference>
<organism evidence="1 2">
    <name type="scientific">Dyella ginsengisoli</name>
    <dbReference type="NCBI Taxonomy" id="363848"/>
    <lineage>
        <taxon>Bacteria</taxon>
        <taxon>Pseudomonadati</taxon>
        <taxon>Pseudomonadota</taxon>
        <taxon>Gammaproteobacteria</taxon>
        <taxon>Lysobacterales</taxon>
        <taxon>Rhodanobacteraceae</taxon>
        <taxon>Dyella</taxon>
    </lineage>
</organism>
<dbReference type="EMBL" id="JADIKM010000006">
    <property type="protein sequence ID" value="MFK2905803.1"/>
    <property type="molecule type" value="Genomic_DNA"/>
</dbReference>
<dbReference type="RefSeq" id="WP_404635565.1">
    <property type="nucleotide sequence ID" value="NZ_JADIKM010000006.1"/>
</dbReference>
<sequence length="74" mass="7969">MNQIIEYVIVGGPQHGMVCRHPVPSVPADAIAISSNDGQLCRVAARRRASHASTRLLLLHPQATGEQFRTLLAA</sequence>
<evidence type="ECO:0000313" key="2">
    <source>
        <dbReference type="Proteomes" id="UP001620460"/>
    </source>
</evidence>
<reference evidence="1 2" key="1">
    <citation type="submission" date="2020-10" db="EMBL/GenBank/DDBJ databases">
        <title>Phylogeny of dyella-like bacteria.</title>
        <authorList>
            <person name="Fu J."/>
        </authorList>
    </citation>
    <scope>NUCLEOTIDE SEQUENCE [LARGE SCALE GENOMIC DNA]</scope>
    <source>
        <strain evidence="1 2">Gsoil3046</strain>
    </source>
</reference>